<proteinExistence type="predicted"/>
<dbReference type="Proteomes" id="UP001328107">
    <property type="component" value="Unassembled WGS sequence"/>
</dbReference>
<gene>
    <name evidence="2" type="ORF">PMAYCL1PPCAC_04258</name>
</gene>
<organism evidence="2 3">
    <name type="scientific">Pristionchus mayeri</name>
    <dbReference type="NCBI Taxonomy" id="1317129"/>
    <lineage>
        <taxon>Eukaryota</taxon>
        <taxon>Metazoa</taxon>
        <taxon>Ecdysozoa</taxon>
        <taxon>Nematoda</taxon>
        <taxon>Chromadorea</taxon>
        <taxon>Rhabditida</taxon>
        <taxon>Rhabditina</taxon>
        <taxon>Diplogasteromorpha</taxon>
        <taxon>Diplogasteroidea</taxon>
        <taxon>Neodiplogasteridae</taxon>
        <taxon>Pristionchus</taxon>
    </lineage>
</organism>
<reference evidence="3" key="1">
    <citation type="submission" date="2022-10" db="EMBL/GenBank/DDBJ databases">
        <title>Genome assembly of Pristionchus species.</title>
        <authorList>
            <person name="Yoshida K."/>
            <person name="Sommer R.J."/>
        </authorList>
    </citation>
    <scope>NUCLEOTIDE SEQUENCE [LARGE SCALE GENOMIC DNA]</scope>
    <source>
        <strain evidence="3">RS5460</strain>
    </source>
</reference>
<comment type="caution">
    <text evidence="2">The sequence shown here is derived from an EMBL/GenBank/DDBJ whole genome shotgun (WGS) entry which is preliminary data.</text>
</comment>
<feature type="non-terminal residue" evidence="2">
    <location>
        <position position="119"/>
    </location>
</feature>
<protein>
    <submittedName>
        <fullName evidence="2">Uncharacterized protein</fullName>
    </submittedName>
</protein>
<feature type="region of interest" description="Disordered" evidence="1">
    <location>
        <begin position="1"/>
        <end position="32"/>
    </location>
</feature>
<evidence type="ECO:0000256" key="1">
    <source>
        <dbReference type="SAM" id="MobiDB-lite"/>
    </source>
</evidence>
<feature type="compositionally biased region" description="Polar residues" evidence="1">
    <location>
        <begin position="1"/>
        <end position="11"/>
    </location>
</feature>
<sequence>MSLDVGQTQLREISIQHDGQAPKQKSSLSMFKDSMHPNEDLVHFMPCNTTYEGHDDDFSESGKILKKIYGDKKDNKVTLVTRTMNEQQVKDAFNIDSDDVHIIDERVDEADIADRVSDF</sequence>
<keyword evidence="3" id="KW-1185">Reference proteome</keyword>
<evidence type="ECO:0000313" key="3">
    <source>
        <dbReference type="Proteomes" id="UP001328107"/>
    </source>
</evidence>
<accession>A0AAN4Z8Q8</accession>
<dbReference type="AlphaFoldDB" id="A0AAN4Z8Q8"/>
<name>A0AAN4Z8Q8_9BILA</name>
<evidence type="ECO:0000313" key="2">
    <source>
        <dbReference type="EMBL" id="GMR34063.1"/>
    </source>
</evidence>
<dbReference type="EMBL" id="BTRK01000001">
    <property type="protein sequence ID" value="GMR34063.1"/>
    <property type="molecule type" value="Genomic_DNA"/>
</dbReference>